<accession>A0A0F8VQN1</accession>
<feature type="compositionally biased region" description="Basic residues" evidence="1">
    <location>
        <begin position="125"/>
        <end position="138"/>
    </location>
</feature>
<dbReference type="AlphaFoldDB" id="A0A0F8VQN1"/>
<proteinExistence type="predicted"/>
<evidence type="ECO:0000313" key="2">
    <source>
        <dbReference type="EMBL" id="KKK46678.1"/>
    </source>
</evidence>
<evidence type="ECO:0000256" key="1">
    <source>
        <dbReference type="SAM" id="MobiDB-lite"/>
    </source>
</evidence>
<organism evidence="2">
    <name type="scientific">marine sediment metagenome</name>
    <dbReference type="NCBI Taxonomy" id="412755"/>
    <lineage>
        <taxon>unclassified sequences</taxon>
        <taxon>metagenomes</taxon>
        <taxon>ecological metagenomes</taxon>
    </lineage>
</organism>
<feature type="region of interest" description="Disordered" evidence="1">
    <location>
        <begin position="44"/>
        <end position="82"/>
    </location>
</feature>
<reference evidence="2" key="1">
    <citation type="journal article" date="2015" name="Nature">
        <title>Complex archaea that bridge the gap between prokaryotes and eukaryotes.</title>
        <authorList>
            <person name="Spang A."/>
            <person name="Saw J.H."/>
            <person name="Jorgensen S.L."/>
            <person name="Zaremba-Niedzwiedzka K."/>
            <person name="Martijn J."/>
            <person name="Lind A.E."/>
            <person name="van Eijk R."/>
            <person name="Schleper C."/>
            <person name="Guy L."/>
            <person name="Ettema T.J."/>
        </authorList>
    </citation>
    <scope>NUCLEOTIDE SEQUENCE</scope>
</reference>
<comment type="caution">
    <text evidence="2">The sequence shown here is derived from an EMBL/GenBank/DDBJ whole genome shotgun (WGS) entry which is preliminary data.</text>
</comment>
<dbReference type="EMBL" id="LAZR01069960">
    <property type="protein sequence ID" value="KKK46678.1"/>
    <property type="molecule type" value="Genomic_DNA"/>
</dbReference>
<feature type="compositionally biased region" description="Low complexity" evidence="1">
    <location>
        <begin position="56"/>
        <end position="69"/>
    </location>
</feature>
<sequence>MISAISKCSAQPVITAKAIGMKQTGAQHDDLCFTLIKGKLSQVGPTPAPKGLQNASRTATTPASRTTPTEGHTAWLSSERRKGHNTMSYRPIHICPTCREPIDIGNICGPCEDDVKEEGKVKGEKVRKRGKSPLHPPRRNGAQSSTGSLGRAVLSTDTDTVTSTVTLKAPPVVHLWGWWLPVRGWIANVKDHSHK</sequence>
<protein>
    <submittedName>
        <fullName evidence="2">Uncharacterized protein</fullName>
    </submittedName>
</protein>
<gene>
    <name evidence="2" type="ORF">LCGC14_3162850</name>
</gene>
<name>A0A0F8VQN1_9ZZZZ</name>
<feature type="region of interest" description="Disordered" evidence="1">
    <location>
        <begin position="117"/>
        <end position="151"/>
    </location>
</feature>